<keyword evidence="1" id="KW-1133">Transmembrane helix</keyword>
<dbReference type="PATRIC" id="fig|1217799.6.peg.259"/>
<protein>
    <recommendedName>
        <fullName evidence="4">Lmo0937 family membrane protein</fullName>
    </recommendedName>
</protein>
<gene>
    <name evidence="2" type="ORF">DEALK_02480</name>
</gene>
<reference evidence="2 3" key="1">
    <citation type="submission" date="2015-06" db="EMBL/GenBank/DDBJ databases">
        <title>Genome sequence of the organohalide-respiring Dehalogenimonas alkenigignens type strain (IP3-3T).</title>
        <authorList>
            <person name="Key T.A."/>
            <person name="Richmond D.P."/>
            <person name="Bowman K.S."/>
            <person name="Cho Y.-J."/>
            <person name="Chun J."/>
            <person name="da Costa M.S."/>
            <person name="Rainey F.A."/>
            <person name="Moe W.M."/>
        </authorList>
    </citation>
    <scope>NUCLEOTIDE SEQUENCE [LARGE SCALE GENOMIC DNA]</scope>
    <source>
        <strain evidence="2 3">IP3-3</strain>
    </source>
</reference>
<dbReference type="Proteomes" id="UP000053947">
    <property type="component" value="Unassembled WGS sequence"/>
</dbReference>
<dbReference type="Pfam" id="PF18919">
    <property type="entry name" value="DUF5670"/>
    <property type="match status" value="1"/>
</dbReference>
<evidence type="ECO:0000313" key="2">
    <source>
        <dbReference type="EMBL" id="KTB49335.1"/>
    </source>
</evidence>
<dbReference type="RefSeq" id="WP_116633000.1">
    <property type="nucleotide sequence ID" value="NZ_KQ758903.1"/>
</dbReference>
<dbReference type="NCBIfam" id="NF033488">
    <property type="entry name" value="lmo0937_fam_TM"/>
    <property type="match status" value="1"/>
</dbReference>
<keyword evidence="1" id="KW-0472">Membrane</keyword>
<organism evidence="2 3">
    <name type="scientific">Dehalogenimonas alkenigignens</name>
    <dbReference type="NCBI Taxonomy" id="1217799"/>
    <lineage>
        <taxon>Bacteria</taxon>
        <taxon>Bacillati</taxon>
        <taxon>Chloroflexota</taxon>
        <taxon>Dehalococcoidia</taxon>
        <taxon>Dehalococcoidales</taxon>
        <taxon>Dehalococcoidaceae</taxon>
        <taxon>Dehalogenimonas</taxon>
    </lineage>
</organism>
<keyword evidence="1" id="KW-0812">Transmembrane</keyword>
<dbReference type="EMBL" id="LFDV01000001">
    <property type="protein sequence ID" value="KTB49335.1"/>
    <property type="molecule type" value="Genomic_DNA"/>
</dbReference>
<keyword evidence="3" id="KW-1185">Reference proteome</keyword>
<accession>A0A0W0GLA8</accession>
<proteinExistence type="predicted"/>
<dbReference type="AlphaFoldDB" id="A0A0W0GLA8"/>
<evidence type="ECO:0000313" key="3">
    <source>
        <dbReference type="Proteomes" id="UP000053947"/>
    </source>
</evidence>
<feature type="transmembrane region" description="Helical" evidence="1">
    <location>
        <begin position="24"/>
        <end position="42"/>
    </location>
</feature>
<comment type="caution">
    <text evidence="2">The sequence shown here is derived from an EMBL/GenBank/DDBJ whole genome shotgun (WGS) entry which is preliminary data.</text>
</comment>
<evidence type="ECO:0000256" key="1">
    <source>
        <dbReference type="SAM" id="Phobius"/>
    </source>
</evidence>
<evidence type="ECO:0008006" key="4">
    <source>
        <dbReference type="Google" id="ProtNLM"/>
    </source>
</evidence>
<sequence>MLLLIAIILVILWALGLFAFSLGGLVHIALVLAVILIIVWLLKKIVRI</sequence>
<name>A0A0W0GLA8_9CHLR</name>
<dbReference type="InterPro" id="IPR043727">
    <property type="entry name" value="Lmo0937-like"/>
</dbReference>